<evidence type="ECO:0000256" key="1">
    <source>
        <dbReference type="SAM" id="MobiDB-lite"/>
    </source>
</evidence>
<proteinExistence type="predicted"/>
<keyword evidence="2" id="KW-1133">Transmembrane helix</keyword>
<dbReference type="RefSeq" id="WP_190267184.1">
    <property type="nucleotide sequence ID" value="NZ_BAABAD010000004.1"/>
</dbReference>
<feature type="region of interest" description="Disordered" evidence="1">
    <location>
        <begin position="585"/>
        <end position="611"/>
    </location>
</feature>
<feature type="transmembrane region" description="Helical" evidence="2">
    <location>
        <begin position="453"/>
        <end position="475"/>
    </location>
</feature>
<sequence length="611" mass="64497">MKIVYLHGVGTGDPEGEWLTGLNQGLAGIGAMPIDETNVIAPQYSSCLNTTGIKSKHPDRTYNVKNDHEDRRAFERRQARVQRMLRKSGTVQTFGFGHVPGPVLEQVQRAGIGLGVTGLLKQVQRYMMDEDVRAAVLSKILDEIPTKGDVVLIGHSLGSVIAIDLLDHLHPKLHVRRFITIGSPAGSPALHTGSERILKRFPYARVDDWSNFLDCYDPVTAGRGLTGIFNGAQDFGINRAAAHSAHLYLKHPAVAELVAEAVHPSTDLVPSASGMTLRLEDAEASSLLALKYAHHVAVLIDDDSRERFEDALAVLQDNFGQELLSRAEGSPLSPELAELAQGRIPILPHRWGLPDAISQAVVLSFTNVLDPYEIDAGDARIDALTPLLMELGYPRKTGLKVAESVQEVVDVVSGGKRSFGSKSRFLAAAVGVALLAAGPVGIAMAGAAGAAGAAAIVSGLAAFGPGGMVGGLAMLGGLASTGAMVTTVAATARGGAQPLLTDPTSIAIHVAIAHALKSIDEPHDESLWYRLTTAETEIGAELNRLSAFSDEKAISVQRLQSALTIVDKLMVFMIAKGLTPRALEASAGTADRDDPTSGSGPSARLGKLKLS</sequence>
<feature type="transmembrane region" description="Helical" evidence="2">
    <location>
        <begin position="425"/>
        <end position="447"/>
    </location>
</feature>
<dbReference type="Gene3D" id="3.40.50.1820">
    <property type="entry name" value="alpha/beta hydrolase"/>
    <property type="match status" value="1"/>
</dbReference>
<keyword evidence="4" id="KW-1185">Reference proteome</keyword>
<dbReference type="EMBL" id="JACWMS010000002">
    <property type="protein sequence ID" value="MBD1320559.1"/>
    <property type="molecule type" value="Genomic_DNA"/>
</dbReference>
<gene>
    <name evidence="3" type="ORF">IDF66_13310</name>
</gene>
<dbReference type="SUPFAM" id="SSF53474">
    <property type="entry name" value="alpha/beta-Hydrolases"/>
    <property type="match status" value="1"/>
</dbReference>
<dbReference type="Proteomes" id="UP000602395">
    <property type="component" value="Unassembled WGS sequence"/>
</dbReference>
<evidence type="ECO:0000256" key="2">
    <source>
        <dbReference type="SAM" id="Phobius"/>
    </source>
</evidence>
<keyword evidence="2" id="KW-0472">Membrane</keyword>
<reference evidence="3 4" key="1">
    <citation type="submission" date="2020-09" db="EMBL/GenBank/DDBJ databases">
        <title>Novel species in genus Gordonia.</title>
        <authorList>
            <person name="Zhang G."/>
        </authorList>
    </citation>
    <scope>NUCLEOTIDE SEQUENCE [LARGE SCALE GENOMIC DNA]</scope>
    <source>
        <strain evidence="3 4">ON-33</strain>
    </source>
</reference>
<evidence type="ECO:0008006" key="5">
    <source>
        <dbReference type="Google" id="ProtNLM"/>
    </source>
</evidence>
<comment type="caution">
    <text evidence="3">The sequence shown here is derived from an EMBL/GenBank/DDBJ whole genome shotgun (WGS) entry which is preliminary data.</text>
</comment>
<keyword evidence="2" id="KW-0812">Transmembrane</keyword>
<evidence type="ECO:0000313" key="3">
    <source>
        <dbReference type="EMBL" id="MBD1320559.1"/>
    </source>
</evidence>
<accession>A0ABR7WCN0</accession>
<name>A0ABR7WCN0_9ACTN</name>
<organism evidence="3 4">
    <name type="scientific">Gordonia hankookensis</name>
    <dbReference type="NCBI Taxonomy" id="589403"/>
    <lineage>
        <taxon>Bacteria</taxon>
        <taxon>Bacillati</taxon>
        <taxon>Actinomycetota</taxon>
        <taxon>Actinomycetes</taxon>
        <taxon>Mycobacteriales</taxon>
        <taxon>Gordoniaceae</taxon>
        <taxon>Gordonia</taxon>
    </lineage>
</organism>
<dbReference type="InterPro" id="IPR029058">
    <property type="entry name" value="AB_hydrolase_fold"/>
</dbReference>
<evidence type="ECO:0000313" key="4">
    <source>
        <dbReference type="Proteomes" id="UP000602395"/>
    </source>
</evidence>
<protein>
    <recommendedName>
        <fullName evidence="5">Alpha/beta hydrolase family protein</fullName>
    </recommendedName>
</protein>